<feature type="transmembrane region" description="Helical" evidence="1">
    <location>
        <begin position="39"/>
        <end position="60"/>
    </location>
</feature>
<feature type="transmembrane region" description="Helical" evidence="1">
    <location>
        <begin position="6"/>
        <end position="27"/>
    </location>
</feature>
<sequence length="163" mass="17223">MDIAAFYAVVAGVNFTLLGLWWVAVQDRVDLRDRAARRMAYVVALQFMVPGTASLVSQVAPTVTAIWRITFTLAGVAGAAGVLMVVPVLKKASSRGAAVFMLAVGFPLYLAVTLVAAVPGIHEVVSDQLTGLQTEAILFSLLVLLSVQVAWTVAMIPPPADDD</sequence>
<name>A0A8J4ECL0_9ACTN</name>
<evidence type="ECO:0000313" key="3">
    <source>
        <dbReference type="Proteomes" id="UP000635606"/>
    </source>
</evidence>
<proteinExistence type="predicted"/>
<dbReference type="EMBL" id="BOPH01000022">
    <property type="protein sequence ID" value="GIJ67002.1"/>
    <property type="molecule type" value="Genomic_DNA"/>
</dbReference>
<evidence type="ECO:0000256" key="1">
    <source>
        <dbReference type="SAM" id="Phobius"/>
    </source>
</evidence>
<feature type="transmembrane region" description="Helical" evidence="1">
    <location>
        <begin position="66"/>
        <end position="89"/>
    </location>
</feature>
<feature type="transmembrane region" description="Helical" evidence="1">
    <location>
        <begin position="137"/>
        <end position="156"/>
    </location>
</feature>
<keyword evidence="1" id="KW-1133">Transmembrane helix</keyword>
<organism evidence="2 3">
    <name type="scientific">Virgisporangium ochraceum</name>
    <dbReference type="NCBI Taxonomy" id="65505"/>
    <lineage>
        <taxon>Bacteria</taxon>
        <taxon>Bacillati</taxon>
        <taxon>Actinomycetota</taxon>
        <taxon>Actinomycetes</taxon>
        <taxon>Micromonosporales</taxon>
        <taxon>Micromonosporaceae</taxon>
        <taxon>Virgisporangium</taxon>
    </lineage>
</organism>
<accession>A0A8J4ECL0</accession>
<keyword evidence="3" id="KW-1185">Reference proteome</keyword>
<dbReference type="RefSeq" id="WP_203926965.1">
    <property type="nucleotide sequence ID" value="NZ_BOPH01000022.1"/>
</dbReference>
<keyword evidence="1" id="KW-0472">Membrane</keyword>
<protein>
    <submittedName>
        <fullName evidence="2">Uncharacterized protein</fullName>
    </submittedName>
</protein>
<feature type="transmembrane region" description="Helical" evidence="1">
    <location>
        <begin position="96"/>
        <end position="117"/>
    </location>
</feature>
<dbReference type="Proteomes" id="UP000635606">
    <property type="component" value="Unassembled WGS sequence"/>
</dbReference>
<gene>
    <name evidence="2" type="ORF">Voc01_019190</name>
</gene>
<dbReference type="AlphaFoldDB" id="A0A8J4ECL0"/>
<reference evidence="2" key="1">
    <citation type="submission" date="2021-01" db="EMBL/GenBank/DDBJ databases">
        <title>Whole genome shotgun sequence of Virgisporangium ochraceum NBRC 16418.</title>
        <authorList>
            <person name="Komaki H."/>
            <person name="Tamura T."/>
        </authorList>
    </citation>
    <scope>NUCLEOTIDE SEQUENCE</scope>
    <source>
        <strain evidence="2">NBRC 16418</strain>
    </source>
</reference>
<evidence type="ECO:0000313" key="2">
    <source>
        <dbReference type="EMBL" id="GIJ67002.1"/>
    </source>
</evidence>
<comment type="caution">
    <text evidence="2">The sequence shown here is derived from an EMBL/GenBank/DDBJ whole genome shotgun (WGS) entry which is preliminary data.</text>
</comment>
<keyword evidence="1" id="KW-0812">Transmembrane</keyword>